<dbReference type="InterPro" id="IPR027417">
    <property type="entry name" value="P-loop_NTPase"/>
</dbReference>
<evidence type="ECO:0000259" key="2">
    <source>
        <dbReference type="Pfam" id="PF05970"/>
    </source>
</evidence>
<feature type="domain" description="DNA helicase Pif1-like DEAD-box helicase" evidence="2">
    <location>
        <begin position="55"/>
        <end position="169"/>
    </location>
</feature>
<dbReference type="GO" id="GO:0016787">
    <property type="term" value="F:hydrolase activity"/>
    <property type="evidence" value="ECO:0007669"/>
    <property type="project" value="UniProtKB-KW"/>
</dbReference>
<evidence type="ECO:0000313" key="3">
    <source>
        <dbReference type="EnsemblMetazoa" id="CJA41488b.1"/>
    </source>
</evidence>
<proteinExistence type="inferred from homology"/>
<dbReference type="EC" id="5.6.2.3" evidence="1"/>
<comment type="cofactor">
    <cofactor evidence="1">
        <name>Mg(2+)</name>
        <dbReference type="ChEBI" id="CHEBI:18420"/>
    </cofactor>
</comment>
<organism evidence="3 4">
    <name type="scientific">Caenorhabditis japonica</name>
    <dbReference type="NCBI Taxonomy" id="281687"/>
    <lineage>
        <taxon>Eukaryota</taxon>
        <taxon>Metazoa</taxon>
        <taxon>Ecdysozoa</taxon>
        <taxon>Nematoda</taxon>
        <taxon>Chromadorea</taxon>
        <taxon>Rhabditida</taxon>
        <taxon>Rhabditina</taxon>
        <taxon>Rhabditomorpha</taxon>
        <taxon>Rhabditoidea</taxon>
        <taxon>Rhabditidae</taxon>
        <taxon>Peloderinae</taxon>
        <taxon>Caenorhabditis</taxon>
    </lineage>
</organism>
<keyword evidence="1" id="KW-0067">ATP-binding</keyword>
<dbReference type="EnsemblMetazoa" id="CJA41488b.1">
    <property type="protein sequence ID" value="CJA41488b.1"/>
    <property type="gene ID" value="WBGene00217336"/>
</dbReference>
<dbReference type="GO" id="GO:0006281">
    <property type="term" value="P:DNA repair"/>
    <property type="evidence" value="ECO:0007669"/>
    <property type="project" value="UniProtKB-KW"/>
</dbReference>
<keyword evidence="1" id="KW-0234">DNA repair</keyword>
<keyword evidence="1" id="KW-0378">Hydrolase</keyword>
<keyword evidence="4" id="KW-1185">Reference proteome</keyword>
<keyword evidence="1" id="KW-0347">Helicase</keyword>
<dbReference type="PANTHER" id="PTHR10492:SF57">
    <property type="entry name" value="ATP-DEPENDENT DNA HELICASE"/>
    <property type="match status" value="1"/>
</dbReference>
<dbReference type="GO" id="GO:0000723">
    <property type="term" value="P:telomere maintenance"/>
    <property type="evidence" value="ECO:0007669"/>
    <property type="project" value="InterPro"/>
</dbReference>
<name>A0A8R1EUT1_CAEJA</name>
<evidence type="ECO:0000313" key="4">
    <source>
        <dbReference type="Proteomes" id="UP000005237"/>
    </source>
</evidence>
<dbReference type="AlphaFoldDB" id="A0A8R1EUT1"/>
<comment type="catalytic activity">
    <reaction evidence="1">
        <text>ATP + H2O = ADP + phosphate + H(+)</text>
        <dbReference type="Rhea" id="RHEA:13065"/>
        <dbReference type="ChEBI" id="CHEBI:15377"/>
        <dbReference type="ChEBI" id="CHEBI:15378"/>
        <dbReference type="ChEBI" id="CHEBI:30616"/>
        <dbReference type="ChEBI" id="CHEBI:43474"/>
        <dbReference type="ChEBI" id="CHEBI:456216"/>
        <dbReference type="EC" id="5.6.2.3"/>
    </reaction>
</comment>
<reference evidence="4" key="1">
    <citation type="submission" date="2010-08" db="EMBL/GenBank/DDBJ databases">
        <authorList>
            <consortium name="Caenorhabditis japonica Sequencing Consortium"/>
            <person name="Wilson R.K."/>
        </authorList>
    </citation>
    <scope>NUCLEOTIDE SEQUENCE [LARGE SCALE GENOMIC DNA]</scope>
    <source>
        <strain evidence="4">DF5081</strain>
    </source>
</reference>
<dbReference type="PANTHER" id="PTHR10492">
    <property type="match status" value="1"/>
</dbReference>
<keyword evidence="1" id="KW-0233">DNA recombination</keyword>
<evidence type="ECO:0000256" key="1">
    <source>
        <dbReference type="RuleBase" id="RU363044"/>
    </source>
</evidence>
<comment type="similarity">
    <text evidence="1">Belongs to the helicase family.</text>
</comment>
<dbReference type="GO" id="GO:0005524">
    <property type="term" value="F:ATP binding"/>
    <property type="evidence" value="ECO:0007669"/>
    <property type="project" value="UniProtKB-KW"/>
</dbReference>
<dbReference type="Proteomes" id="UP000005237">
    <property type="component" value="Unassembled WGS sequence"/>
</dbReference>
<dbReference type="GO" id="GO:0006310">
    <property type="term" value="P:DNA recombination"/>
    <property type="evidence" value="ECO:0007669"/>
    <property type="project" value="UniProtKB-KW"/>
</dbReference>
<dbReference type="InterPro" id="IPR010285">
    <property type="entry name" value="DNA_helicase_pif1-like_DEAD"/>
</dbReference>
<protein>
    <recommendedName>
        <fullName evidence="1">ATP-dependent DNA helicase</fullName>
        <ecNumber evidence="1">5.6.2.3</ecNumber>
    </recommendedName>
</protein>
<dbReference type="Pfam" id="PF05970">
    <property type="entry name" value="PIF1"/>
    <property type="match status" value="1"/>
</dbReference>
<keyword evidence="1" id="KW-0547">Nucleotide-binding</keyword>
<accession>A0A8R1EUT1</accession>
<dbReference type="Gene3D" id="3.40.50.300">
    <property type="entry name" value="P-loop containing nucleotide triphosphate hydrolases"/>
    <property type="match status" value="1"/>
</dbReference>
<sequence>MCTTDDFVDLDFHTTKRDQIYATLNPCQKEFCDTFIAAATDFTLLQMFVFDTTPLLPNGQTSASLFKLNIGNDSKTSNHSKGSKEAKKLKEVDVLIWNECFIVSKTALETADFVLQNLTESPFPFGRKLIVLGGDFRPILPVLRRGTKTDLMNNCIKNSYHWNQFQKFSQEAHSKMDGTEMLRPLFALRPSGAVCNRTTSKPKESGAKVFEGAIPLATLISPPLDPLDY</sequence>
<keyword evidence="1" id="KW-0227">DNA damage</keyword>
<dbReference type="GO" id="GO:0043139">
    <property type="term" value="F:5'-3' DNA helicase activity"/>
    <property type="evidence" value="ECO:0007669"/>
    <property type="project" value="UniProtKB-EC"/>
</dbReference>
<reference evidence="3" key="2">
    <citation type="submission" date="2022-06" db="UniProtKB">
        <authorList>
            <consortium name="EnsemblMetazoa"/>
        </authorList>
    </citation>
    <scope>IDENTIFICATION</scope>
    <source>
        <strain evidence="3">DF5081</strain>
    </source>
</reference>